<dbReference type="GO" id="GO:0048678">
    <property type="term" value="P:response to axon injury"/>
    <property type="evidence" value="ECO:0007669"/>
    <property type="project" value="InterPro"/>
</dbReference>
<comment type="subcellular location">
    <subcellularLocation>
        <location evidence="1">Cytoplasm</location>
    </subcellularLocation>
</comment>
<dbReference type="Proteomes" id="UP001208570">
    <property type="component" value="Unassembled WGS sequence"/>
</dbReference>
<dbReference type="InterPro" id="IPR039184">
    <property type="entry name" value="SARM1"/>
</dbReference>
<proteinExistence type="predicted"/>
<protein>
    <submittedName>
        <fullName evidence="4">Uncharacterized protein</fullName>
    </submittedName>
</protein>
<name>A0AAD9MP14_9ANNE</name>
<keyword evidence="3" id="KW-0677">Repeat</keyword>
<dbReference type="GO" id="GO:0030425">
    <property type="term" value="C:dendrite"/>
    <property type="evidence" value="ECO:0007669"/>
    <property type="project" value="TreeGrafter"/>
</dbReference>
<dbReference type="GO" id="GO:0034128">
    <property type="term" value="P:negative regulation of MyD88-independent toll-like receptor signaling pathway"/>
    <property type="evidence" value="ECO:0007669"/>
    <property type="project" value="InterPro"/>
</dbReference>
<evidence type="ECO:0000256" key="1">
    <source>
        <dbReference type="ARBA" id="ARBA00004496"/>
    </source>
</evidence>
<dbReference type="GO" id="GO:0035591">
    <property type="term" value="F:signaling adaptor activity"/>
    <property type="evidence" value="ECO:0007669"/>
    <property type="project" value="InterPro"/>
</dbReference>
<organism evidence="4 5">
    <name type="scientific">Paralvinella palmiformis</name>
    <dbReference type="NCBI Taxonomy" id="53620"/>
    <lineage>
        <taxon>Eukaryota</taxon>
        <taxon>Metazoa</taxon>
        <taxon>Spiralia</taxon>
        <taxon>Lophotrochozoa</taxon>
        <taxon>Annelida</taxon>
        <taxon>Polychaeta</taxon>
        <taxon>Sedentaria</taxon>
        <taxon>Canalipalpata</taxon>
        <taxon>Terebellida</taxon>
        <taxon>Terebelliformia</taxon>
        <taxon>Alvinellidae</taxon>
        <taxon>Paralvinella</taxon>
    </lineage>
</organism>
<dbReference type="GO" id="GO:0005737">
    <property type="term" value="C:cytoplasm"/>
    <property type="evidence" value="ECO:0007669"/>
    <property type="project" value="UniProtKB-SubCell"/>
</dbReference>
<evidence type="ECO:0000313" key="5">
    <source>
        <dbReference type="Proteomes" id="UP001208570"/>
    </source>
</evidence>
<accession>A0AAD9MP14</accession>
<dbReference type="GO" id="GO:0003953">
    <property type="term" value="F:NAD+ nucleosidase activity"/>
    <property type="evidence" value="ECO:0007669"/>
    <property type="project" value="InterPro"/>
</dbReference>
<keyword evidence="2" id="KW-0963">Cytoplasm</keyword>
<dbReference type="AlphaFoldDB" id="A0AAD9MP14"/>
<dbReference type="PANTHER" id="PTHR22998">
    <property type="entry name" value="SARM1"/>
    <property type="match status" value="1"/>
</dbReference>
<sequence length="273" mass="31074">MGRSTQEGLLIFSRYRGNRLHILFHICGKYVEHYDRFVHFLQTATASCGGLQTSILADFASDVARDEMSVLGLIGKLLSGPWMTKFYTAPEKQVSHVEGITIVRDVLKTLKAYVANPELVLTTKTDFFRNPLDMADPTLMKLQQCPDSEMLFFKMVKACLSSIITVLERQYDRYFTMDITDRLKQETESARCHNIDAEQIMGMFSAAKNNAPNATLNYLSSKIRAQRNAVVDYLDSLDQEKRNKVIQISRITGRKQRQKVSADRGRFIPANCP</sequence>
<dbReference type="PANTHER" id="PTHR22998:SF1">
    <property type="entry name" value="NAD(+) HYDROLASE SARM1"/>
    <property type="match status" value="1"/>
</dbReference>
<comment type="caution">
    <text evidence="4">The sequence shown here is derived from an EMBL/GenBank/DDBJ whole genome shotgun (WGS) entry which is preliminary data.</text>
</comment>
<dbReference type="EMBL" id="JAODUP010001427">
    <property type="protein sequence ID" value="KAK2140230.1"/>
    <property type="molecule type" value="Genomic_DNA"/>
</dbReference>
<evidence type="ECO:0000313" key="4">
    <source>
        <dbReference type="EMBL" id="KAK2140230.1"/>
    </source>
</evidence>
<evidence type="ECO:0000256" key="3">
    <source>
        <dbReference type="ARBA" id="ARBA00022737"/>
    </source>
</evidence>
<gene>
    <name evidence="4" type="ORF">LSH36_1428g00005</name>
</gene>
<keyword evidence="5" id="KW-1185">Reference proteome</keyword>
<evidence type="ECO:0000256" key="2">
    <source>
        <dbReference type="ARBA" id="ARBA00022490"/>
    </source>
</evidence>
<reference evidence="4" key="1">
    <citation type="journal article" date="2023" name="Mol. Biol. Evol.">
        <title>Third-Generation Sequencing Reveals the Adaptive Role of the Epigenome in Three Deep-Sea Polychaetes.</title>
        <authorList>
            <person name="Perez M."/>
            <person name="Aroh O."/>
            <person name="Sun Y."/>
            <person name="Lan Y."/>
            <person name="Juniper S.K."/>
            <person name="Young C.R."/>
            <person name="Angers B."/>
            <person name="Qian P.Y."/>
        </authorList>
    </citation>
    <scope>NUCLEOTIDE SEQUENCE</scope>
    <source>
        <strain evidence="4">P08H-3</strain>
    </source>
</reference>